<proteinExistence type="predicted"/>
<gene>
    <name evidence="2" type="ORF">GcC1_095021</name>
</gene>
<evidence type="ECO:0000313" key="3">
    <source>
        <dbReference type="Proteomes" id="UP000285405"/>
    </source>
</evidence>
<organism evidence="2 3">
    <name type="scientific">Golovinomyces cichoracearum</name>
    <dbReference type="NCBI Taxonomy" id="62708"/>
    <lineage>
        <taxon>Eukaryota</taxon>
        <taxon>Fungi</taxon>
        <taxon>Dikarya</taxon>
        <taxon>Ascomycota</taxon>
        <taxon>Pezizomycotina</taxon>
        <taxon>Leotiomycetes</taxon>
        <taxon>Erysiphales</taxon>
        <taxon>Erysiphaceae</taxon>
        <taxon>Golovinomyces</taxon>
    </lineage>
</organism>
<reference evidence="2 3" key="1">
    <citation type="journal article" date="2018" name="BMC Genomics">
        <title>Comparative genome analyses reveal sequence features reflecting distinct modes of host-adaptation between dicot and monocot powdery mildew.</title>
        <authorList>
            <person name="Wu Y."/>
            <person name="Ma X."/>
            <person name="Pan Z."/>
            <person name="Kale S.D."/>
            <person name="Song Y."/>
            <person name="King H."/>
            <person name="Zhang Q."/>
            <person name="Presley C."/>
            <person name="Deng X."/>
            <person name="Wei C.I."/>
            <person name="Xiao S."/>
        </authorList>
    </citation>
    <scope>NUCLEOTIDE SEQUENCE [LARGE SCALE GENOMIC DNA]</scope>
    <source>
        <strain evidence="2">UCSC1</strain>
    </source>
</reference>
<protein>
    <submittedName>
        <fullName evidence="2">Uncharacterized protein</fullName>
    </submittedName>
</protein>
<dbReference type="EMBL" id="MCBR01009541">
    <property type="protein sequence ID" value="RKF72167.1"/>
    <property type="molecule type" value="Genomic_DNA"/>
</dbReference>
<evidence type="ECO:0000256" key="1">
    <source>
        <dbReference type="SAM" id="MobiDB-lite"/>
    </source>
</evidence>
<sequence length="189" mass="21529">MAARLLHRKIMPYSWLQRLPKSGDSSTTGFTILSSSEQCFLVTSSSWATNPAGCPTIANNYLRWNRRSDALWWSAISTIKLSPKRVIRSWAARRLRVAFVKSLNKYGYGSDGFSIDGKRAELPSLNGTVQFFANHPSIIQLKDTDLMKHMDYSVQLLIKKQMGSTKKPGKLDSEKPQSRNRYNNIRKRS</sequence>
<comment type="caution">
    <text evidence="2">The sequence shown here is derived from an EMBL/GenBank/DDBJ whole genome shotgun (WGS) entry which is preliminary data.</text>
</comment>
<name>A0A420ICE2_9PEZI</name>
<dbReference type="AlphaFoldDB" id="A0A420ICE2"/>
<accession>A0A420ICE2</accession>
<dbReference type="OrthoDB" id="5238363at2759"/>
<dbReference type="Proteomes" id="UP000285405">
    <property type="component" value="Unassembled WGS sequence"/>
</dbReference>
<feature type="region of interest" description="Disordered" evidence="1">
    <location>
        <begin position="163"/>
        <end position="189"/>
    </location>
</feature>
<evidence type="ECO:0000313" key="2">
    <source>
        <dbReference type="EMBL" id="RKF72167.1"/>
    </source>
</evidence>